<feature type="domain" description="G-protein coupled receptors family 1 profile" evidence="7">
    <location>
        <begin position="58"/>
        <end position="364"/>
    </location>
</feature>
<dbReference type="Proteomes" id="UP000271974">
    <property type="component" value="Unassembled WGS sequence"/>
</dbReference>
<dbReference type="SUPFAM" id="SSF81321">
    <property type="entry name" value="Family A G protein-coupled receptor-like"/>
    <property type="match status" value="1"/>
</dbReference>
<dbReference type="AlphaFoldDB" id="A0A3S0ZLB8"/>
<feature type="transmembrane region" description="Helical" evidence="6">
    <location>
        <begin position="127"/>
        <end position="151"/>
    </location>
</feature>
<dbReference type="InterPro" id="IPR052954">
    <property type="entry name" value="GPCR-Ligand_Int"/>
</dbReference>
<keyword evidence="4 6" id="KW-0472">Membrane</keyword>
<feature type="transmembrane region" description="Helical" evidence="6">
    <location>
        <begin position="347"/>
        <end position="367"/>
    </location>
</feature>
<keyword evidence="2 6" id="KW-0812">Transmembrane</keyword>
<proteinExistence type="predicted"/>
<evidence type="ECO:0000313" key="9">
    <source>
        <dbReference type="Proteomes" id="UP000271974"/>
    </source>
</evidence>
<keyword evidence="3 6" id="KW-1133">Transmembrane helix</keyword>
<accession>A0A3S0ZLB8</accession>
<comment type="subcellular location">
    <subcellularLocation>
        <location evidence="1">Membrane</location>
    </subcellularLocation>
</comment>
<feature type="transmembrane region" description="Helical" evidence="6">
    <location>
        <begin position="42"/>
        <end position="67"/>
    </location>
</feature>
<evidence type="ECO:0000256" key="6">
    <source>
        <dbReference type="SAM" id="Phobius"/>
    </source>
</evidence>
<feature type="transmembrane region" description="Helical" evidence="6">
    <location>
        <begin position="163"/>
        <end position="183"/>
    </location>
</feature>
<evidence type="ECO:0000256" key="1">
    <source>
        <dbReference type="ARBA" id="ARBA00004370"/>
    </source>
</evidence>
<protein>
    <recommendedName>
        <fullName evidence="7">G-protein coupled receptors family 1 profile domain-containing protein</fullName>
    </recommendedName>
</protein>
<dbReference type="GO" id="GO:0016020">
    <property type="term" value="C:membrane"/>
    <property type="evidence" value="ECO:0007669"/>
    <property type="project" value="UniProtKB-SubCell"/>
</dbReference>
<evidence type="ECO:0000313" key="8">
    <source>
        <dbReference type="EMBL" id="RUS70062.1"/>
    </source>
</evidence>
<name>A0A3S0ZLB8_ELYCH</name>
<evidence type="ECO:0000256" key="3">
    <source>
        <dbReference type="ARBA" id="ARBA00022989"/>
    </source>
</evidence>
<evidence type="ECO:0000256" key="5">
    <source>
        <dbReference type="SAM" id="MobiDB-lite"/>
    </source>
</evidence>
<dbReference type="EMBL" id="RQTK01001500">
    <property type="protein sequence ID" value="RUS70062.1"/>
    <property type="molecule type" value="Genomic_DNA"/>
</dbReference>
<dbReference type="PANTHER" id="PTHR46641:SF2">
    <property type="entry name" value="FMRFAMIDE RECEPTOR"/>
    <property type="match status" value="1"/>
</dbReference>
<feature type="transmembrane region" description="Helical" evidence="6">
    <location>
        <begin position="223"/>
        <end position="243"/>
    </location>
</feature>
<dbReference type="PANTHER" id="PTHR46641">
    <property type="entry name" value="FMRFAMIDE RECEPTOR-RELATED"/>
    <property type="match status" value="1"/>
</dbReference>
<keyword evidence="9" id="KW-1185">Reference proteome</keyword>
<feature type="transmembrane region" description="Helical" evidence="6">
    <location>
        <begin position="305"/>
        <end position="327"/>
    </location>
</feature>
<evidence type="ECO:0000256" key="2">
    <source>
        <dbReference type="ARBA" id="ARBA00022692"/>
    </source>
</evidence>
<feature type="region of interest" description="Disordered" evidence="5">
    <location>
        <begin position="252"/>
        <end position="289"/>
    </location>
</feature>
<gene>
    <name evidence="8" type="ORF">EGW08_022177</name>
</gene>
<feature type="transmembrane region" description="Helical" evidence="6">
    <location>
        <begin position="79"/>
        <end position="99"/>
    </location>
</feature>
<evidence type="ECO:0000259" key="7">
    <source>
        <dbReference type="PROSITE" id="PS50262"/>
    </source>
</evidence>
<comment type="caution">
    <text evidence="8">The sequence shown here is derived from an EMBL/GenBank/DDBJ whole genome shotgun (WGS) entry which is preliminary data.</text>
</comment>
<evidence type="ECO:0000256" key="4">
    <source>
        <dbReference type="ARBA" id="ARBA00023136"/>
    </source>
</evidence>
<dbReference type="OrthoDB" id="6082401at2759"/>
<reference evidence="8 9" key="1">
    <citation type="submission" date="2019-01" db="EMBL/GenBank/DDBJ databases">
        <title>A draft genome assembly of the solar-powered sea slug Elysia chlorotica.</title>
        <authorList>
            <person name="Cai H."/>
            <person name="Li Q."/>
            <person name="Fang X."/>
            <person name="Li J."/>
            <person name="Curtis N.E."/>
            <person name="Altenburger A."/>
            <person name="Shibata T."/>
            <person name="Feng M."/>
            <person name="Maeda T."/>
            <person name="Schwartz J.A."/>
            <person name="Shigenobu S."/>
            <person name="Lundholm N."/>
            <person name="Nishiyama T."/>
            <person name="Yang H."/>
            <person name="Hasebe M."/>
            <person name="Li S."/>
            <person name="Pierce S.K."/>
            <person name="Wang J."/>
        </authorList>
    </citation>
    <scope>NUCLEOTIDE SEQUENCE [LARGE SCALE GENOMIC DNA]</scope>
    <source>
        <strain evidence="8">EC2010</strain>
        <tissue evidence="8">Whole organism of an adult</tissue>
    </source>
</reference>
<dbReference type="PROSITE" id="PS50262">
    <property type="entry name" value="G_PROTEIN_RECEP_F1_2"/>
    <property type="match status" value="1"/>
</dbReference>
<dbReference type="InterPro" id="IPR017452">
    <property type="entry name" value="GPCR_Rhodpsn_7TM"/>
</dbReference>
<feature type="compositionally biased region" description="Basic and acidic residues" evidence="5">
    <location>
        <begin position="273"/>
        <end position="282"/>
    </location>
</feature>
<sequence>METHFWMTTDSVRADLQQTQANHGGNNVVFFDSGPGKLLHSLIYFLACPVMMLVAISTNLINVTVFLRAGLNDGMTITFLGLAVSDLLYNVFYCMGRLLNAVHSVFGSRPYLNTFHLSYIFAKHGRMWFNVSVLLTVYAAIQKTACIAIPLTFRSFFTRRKSAITVIAIYLAVVTYFLPFLTLDQLQPYMERGTNRTRLGYSLRNRNMAGKIQDFVTYANRIILPYVSQGIVVICVIVITFKLRSAAETRRKMTSTNNDCDTDLNDETVGSVGDEKGKKNAESGRTNNSGSGVLSLRELRVIRSVNILCAIFIAGTTPQTIIGAFNLAFPEFGDFGAYYSVYTFTQAFQQLMEITSTAVNILVYYHFNSKYRRTFEAIFKRNIEDTNSKSETQTS</sequence>
<dbReference type="Gene3D" id="1.20.1070.10">
    <property type="entry name" value="Rhodopsin 7-helix transmembrane proteins"/>
    <property type="match status" value="1"/>
</dbReference>
<organism evidence="8 9">
    <name type="scientific">Elysia chlorotica</name>
    <name type="common">Eastern emerald elysia</name>
    <name type="synonym">Sea slug</name>
    <dbReference type="NCBI Taxonomy" id="188477"/>
    <lineage>
        <taxon>Eukaryota</taxon>
        <taxon>Metazoa</taxon>
        <taxon>Spiralia</taxon>
        <taxon>Lophotrochozoa</taxon>
        <taxon>Mollusca</taxon>
        <taxon>Gastropoda</taxon>
        <taxon>Heterobranchia</taxon>
        <taxon>Euthyneura</taxon>
        <taxon>Panpulmonata</taxon>
        <taxon>Sacoglossa</taxon>
        <taxon>Placobranchoidea</taxon>
        <taxon>Plakobranchidae</taxon>
        <taxon>Elysia</taxon>
    </lineage>
</organism>